<name>A0A139BPG8_9PROT</name>
<reference evidence="2 3" key="2">
    <citation type="submission" date="2016-03" db="EMBL/GenBank/DDBJ databases">
        <title>New uncultured bacterium of the family Gallionellaceae from acid mine drainage: description and reconstruction of genome based on metagenomic analysis of microbial community.</title>
        <authorList>
            <person name="Kadnikov V."/>
            <person name="Ivasenko D."/>
            <person name="Beletsky A."/>
            <person name="Mardanov A."/>
            <person name="Danilova E."/>
            <person name="Pimenov N."/>
            <person name="Karnachuk O."/>
            <person name="Ravin N."/>
        </authorList>
    </citation>
    <scope>NUCLEOTIDE SEQUENCE [LARGE SCALE GENOMIC DNA]</scope>
    <source>
        <strain evidence="2">ShG14-8</strain>
    </source>
</reference>
<dbReference type="PATRIC" id="fig|1796491.3.peg.3483"/>
<reference evidence="2 3" key="1">
    <citation type="submission" date="2016-02" db="EMBL/GenBank/DDBJ databases">
        <authorList>
            <person name="Wen L."/>
            <person name="He K."/>
            <person name="Yang H."/>
        </authorList>
    </citation>
    <scope>NUCLEOTIDE SEQUENCE [LARGE SCALE GENOMIC DNA]</scope>
    <source>
        <strain evidence="2">ShG14-8</strain>
    </source>
</reference>
<comment type="caution">
    <text evidence="2">The sequence shown here is derived from an EMBL/GenBank/DDBJ whole genome shotgun (WGS) entry which is preliminary data.</text>
</comment>
<dbReference type="AlphaFoldDB" id="A0A139BPG8"/>
<dbReference type="Proteomes" id="UP000070578">
    <property type="component" value="Unassembled WGS sequence"/>
</dbReference>
<evidence type="ECO:0000256" key="1">
    <source>
        <dbReference type="SAM" id="SignalP"/>
    </source>
</evidence>
<sequence>MKFAVPTLVATIFAIILATNSFADVPQTERTQAQPSTTNEAYTPGLGDFMGQIQMRHAKLWFAGKSKNWQLTAYELDEIKEAFVDAAKYQPNFKGKPIAEMIGPITAQPIAQLEKAIDAKDTVQFEKAFDTLSHACTSCHQDNGYGFIVIQRPSLPPLTNQRFTLKR</sequence>
<protein>
    <recommendedName>
        <fullName evidence="4">Cytochrome c</fullName>
    </recommendedName>
</protein>
<proteinExistence type="predicted"/>
<dbReference type="EMBL" id="LSLI01000163">
    <property type="protein sequence ID" value="KXS30703.1"/>
    <property type="molecule type" value="Genomic_DNA"/>
</dbReference>
<keyword evidence="1" id="KW-0732">Signal</keyword>
<evidence type="ECO:0000313" key="3">
    <source>
        <dbReference type="Proteomes" id="UP000070578"/>
    </source>
</evidence>
<gene>
    <name evidence="2" type="ORF">AWT59_3172</name>
</gene>
<feature type="signal peptide" evidence="1">
    <location>
        <begin position="1"/>
        <end position="23"/>
    </location>
</feature>
<evidence type="ECO:0008006" key="4">
    <source>
        <dbReference type="Google" id="ProtNLM"/>
    </source>
</evidence>
<feature type="chain" id="PRO_5007483878" description="Cytochrome c" evidence="1">
    <location>
        <begin position="24"/>
        <end position="167"/>
    </location>
</feature>
<organism evidence="2 3">
    <name type="scientific">Candidatus Gallionella acididurans</name>
    <dbReference type="NCBI Taxonomy" id="1796491"/>
    <lineage>
        <taxon>Bacteria</taxon>
        <taxon>Pseudomonadati</taxon>
        <taxon>Pseudomonadota</taxon>
        <taxon>Betaproteobacteria</taxon>
        <taxon>Nitrosomonadales</taxon>
        <taxon>Gallionellaceae</taxon>
        <taxon>Gallionella</taxon>
    </lineage>
</organism>
<accession>A0A139BPG8</accession>
<evidence type="ECO:0000313" key="2">
    <source>
        <dbReference type="EMBL" id="KXS30703.1"/>
    </source>
</evidence>